<dbReference type="NCBIfam" id="TIGR00254">
    <property type="entry name" value="GGDEF"/>
    <property type="match status" value="1"/>
</dbReference>
<dbReference type="GO" id="GO:0052621">
    <property type="term" value="F:diguanylate cyclase activity"/>
    <property type="evidence" value="ECO:0007669"/>
    <property type="project" value="UniProtKB-EC"/>
</dbReference>
<dbReference type="AlphaFoldDB" id="A0A5B9E370"/>
<proteinExistence type="predicted"/>
<feature type="transmembrane region" description="Helical" evidence="3">
    <location>
        <begin position="119"/>
        <end position="137"/>
    </location>
</feature>
<feature type="transmembrane region" description="Helical" evidence="3">
    <location>
        <begin position="149"/>
        <end position="170"/>
    </location>
</feature>
<feature type="transmembrane region" description="Helical" evidence="3">
    <location>
        <begin position="64"/>
        <end position="82"/>
    </location>
</feature>
<dbReference type="SMART" id="SM00267">
    <property type="entry name" value="GGDEF"/>
    <property type="match status" value="1"/>
</dbReference>
<name>A0A5B9E370_9BACT</name>
<dbReference type="InterPro" id="IPR029787">
    <property type="entry name" value="Nucleotide_cyclase"/>
</dbReference>
<dbReference type="Pfam" id="PF00990">
    <property type="entry name" value="GGDEF"/>
    <property type="match status" value="1"/>
</dbReference>
<keyword evidence="3" id="KW-0472">Membrane</keyword>
<keyword evidence="6" id="KW-1185">Reference proteome</keyword>
<keyword evidence="3" id="KW-0812">Transmembrane</keyword>
<evidence type="ECO:0000313" key="5">
    <source>
        <dbReference type="EMBL" id="QEE26773.1"/>
    </source>
</evidence>
<dbReference type="EMBL" id="CP042806">
    <property type="protein sequence ID" value="QEE26773.1"/>
    <property type="molecule type" value="Genomic_DNA"/>
</dbReference>
<reference evidence="5 6" key="1">
    <citation type="submission" date="2019-08" db="EMBL/GenBank/DDBJ databases">
        <title>Complete genome sequence of Terriglobus albidus strain ORNL.</title>
        <authorList>
            <person name="Podar M."/>
        </authorList>
    </citation>
    <scope>NUCLEOTIDE SEQUENCE [LARGE SCALE GENOMIC DNA]</scope>
    <source>
        <strain evidence="5 6">ORNL</strain>
    </source>
</reference>
<organism evidence="5 6">
    <name type="scientific">Terriglobus albidus</name>
    <dbReference type="NCBI Taxonomy" id="1592106"/>
    <lineage>
        <taxon>Bacteria</taxon>
        <taxon>Pseudomonadati</taxon>
        <taxon>Acidobacteriota</taxon>
        <taxon>Terriglobia</taxon>
        <taxon>Terriglobales</taxon>
        <taxon>Acidobacteriaceae</taxon>
        <taxon>Terriglobus</taxon>
    </lineage>
</organism>
<gene>
    <name evidence="5" type="ORF">FTW19_01385</name>
</gene>
<evidence type="ECO:0000256" key="3">
    <source>
        <dbReference type="SAM" id="Phobius"/>
    </source>
</evidence>
<dbReference type="PANTHER" id="PTHR45138">
    <property type="entry name" value="REGULATORY COMPONENTS OF SENSORY TRANSDUCTION SYSTEM"/>
    <property type="match status" value="1"/>
</dbReference>
<evidence type="ECO:0000256" key="1">
    <source>
        <dbReference type="ARBA" id="ARBA00012528"/>
    </source>
</evidence>
<dbReference type="InterPro" id="IPR043128">
    <property type="entry name" value="Rev_trsase/Diguanyl_cyclase"/>
</dbReference>
<feature type="transmembrane region" description="Helical" evidence="3">
    <location>
        <begin position="94"/>
        <end position="113"/>
    </location>
</feature>
<sequence length="403" mass="44855">MLNYQTLFICDVATGVVYAGAMSILALHHPQLRAHRWFTAAALIGLLRNALLGTLGTLPLVLSILLPSLCNIVSFFCVYMGFRWAIVRRPLQSRFWPTVLAVELLVFSTLFLSGFSHTFVFSITPIFALCVLSIQILRRNQDPEMRTVVRAGITVVIAHLTLIAIRTPMVLFRYDVNTSGHFRPARQDPFWLATLAAMMFVSACFFVVYLWFFEREMNRALRLQVRTDARTGVLNVRAMEDEAEREVLRAARKRTALSVLAVDLDFFKQVNDTHGHAAGDIALKKVAEAMLGLIRAGDVLARTGGEEFTILLPETGLTAAQEIAERLRASIAALDIVTESAVVHLTISVGITMHLGDGDAWPLMHRRADVALYRAKRAGRNSVAVCMEKNWAPTPLAPVVELR</sequence>
<dbReference type="Proteomes" id="UP000321820">
    <property type="component" value="Chromosome"/>
</dbReference>
<dbReference type="GO" id="GO:0005886">
    <property type="term" value="C:plasma membrane"/>
    <property type="evidence" value="ECO:0007669"/>
    <property type="project" value="TreeGrafter"/>
</dbReference>
<dbReference type="InterPro" id="IPR050469">
    <property type="entry name" value="Diguanylate_Cyclase"/>
</dbReference>
<feature type="transmembrane region" description="Helical" evidence="3">
    <location>
        <begin position="190"/>
        <end position="212"/>
    </location>
</feature>
<keyword evidence="3" id="KW-1133">Transmembrane helix</keyword>
<evidence type="ECO:0000313" key="6">
    <source>
        <dbReference type="Proteomes" id="UP000321820"/>
    </source>
</evidence>
<feature type="transmembrane region" description="Helical" evidence="3">
    <location>
        <begin position="6"/>
        <end position="25"/>
    </location>
</feature>
<dbReference type="PROSITE" id="PS50887">
    <property type="entry name" value="GGDEF"/>
    <property type="match status" value="1"/>
</dbReference>
<comment type="catalytic activity">
    <reaction evidence="2">
        <text>2 GTP = 3',3'-c-di-GMP + 2 diphosphate</text>
        <dbReference type="Rhea" id="RHEA:24898"/>
        <dbReference type="ChEBI" id="CHEBI:33019"/>
        <dbReference type="ChEBI" id="CHEBI:37565"/>
        <dbReference type="ChEBI" id="CHEBI:58805"/>
        <dbReference type="EC" id="2.7.7.65"/>
    </reaction>
</comment>
<dbReference type="RefSeq" id="WP_147645911.1">
    <property type="nucleotide sequence ID" value="NZ_CP042806.1"/>
</dbReference>
<evidence type="ECO:0000259" key="4">
    <source>
        <dbReference type="PROSITE" id="PS50887"/>
    </source>
</evidence>
<dbReference type="KEGG" id="talb:FTW19_01385"/>
<dbReference type="CDD" id="cd01949">
    <property type="entry name" value="GGDEF"/>
    <property type="match status" value="1"/>
</dbReference>
<accession>A0A5B9E370</accession>
<dbReference type="GO" id="GO:0043709">
    <property type="term" value="P:cell adhesion involved in single-species biofilm formation"/>
    <property type="evidence" value="ECO:0007669"/>
    <property type="project" value="TreeGrafter"/>
</dbReference>
<dbReference type="Gene3D" id="3.30.70.270">
    <property type="match status" value="1"/>
</dbReference>
<dbReference type="InterPro" id="IPR000160">
    <property type="entry name" value="GGDEF_dom"/>
</dbReference>
<dbReference type="SUPFAM" id="SSF55073">
    <property type="entry name" value="Nucleotide cyclase"/>
    <property type="match status" value="1"/>
</dbReference>
<evidence type="ECO:0000256" key="2">
    <source>
        <dbReference type="ARBA" id="ARBA00034247"/>
    </source>
</evidence>
<feature type="domain" description="GGDEF" evidence="4">
    <location>
        <begin position="255"/>
        <end position="388"/>
    </location>
</feature>
<protein>
    <recommendedName>
        <fullName evidence="1">diguanylate cyclase</fullName>
        <ecNumber evidence="1">2.7.7.65</ecNumber>
    </recommendedName>
</protein>
<dbReference type="GO" id="GO:1902201">
    <property type="term" value="P:negative regulation of bacterial-type flagellum-dependent cell motility"/>
    <property type="evidence" value="ECO:0007669"/>
    <property type="project" value="TreeGrafter"/>
</dbReference>
<dbReference type="OrthoDB" id="9759607at2"/>
<dbReference type="FunFam" id="3.30.70.270:FF:000001">
    <property type="entry name" value="Diguanylate cyclase domain protein"/>
    <property type="match status" value="1"/>
</dbReference>
<dbReference type="PANTHER" id="PTHR45138:SF9">
    <property type="entry name" value="DIGUANYLATE CYCLASE DGCM-RELATED"/>
    <property type="match status" value="1"/>
</dbReference>
<dbReference type="EC" id="2.7.7.65" evidence="1"/>